<accession>A0A200QDQ6</accession>
<proteinExistence type="predicted"/>
<keyword evidence="5" id="KW-1185">Reference proteome</keyword>
<evidence type="ECO:0000259" key="3">
    <source>
        <dbReference type="SMART" id="SM00322"/>
    </source>
</evidence>
<dbReference type="OrthoDB" id="277832at2759"/>
<feature type="domain" description="K Homology" evidence="3">
    <location>
        <begin position="119"/>
        <end position="187"/>
    </location>
</feature>
<dbReference type="EMBL" id="MVGT01002328">
    <property type="protein sequence ID" value="OVA08591.1"/>
    <property type="molecule type" value="Genomic_DNA"/>
</dbReference>
<organism evidence="4 5">
    <name type="scientific">Macleaya cordata</name>
    <name type="common">Five-seeded plume-poppy</name>
    <name type="synonym">Bocconia cordata</name>
    <dbReference type="NCBI Taxonomy" id="56857"/>
    <lineage>
        <taxon>Eukaryota</taxon>
        <taxon>Viridiplantae</taxon>
        <taxon>Streptophyta</taxon>
        <taxon>Embryophyta</taxon>
        <taxon>Tracheophyta</taxon>
        <taxon>Spermatophyta</taxon>
        <taxon>Magnoliopsida</taxon>
        <taxon>Ranunculales</taxon>
        <taxon>Papaveraceae</taxon>
        <taxon>Papaveroideae</taxon>
        <taxon>Macleaya</taxon>
    </lineage>
</organism>
<dbReference type="Gene3D" id="3.30.1370.10">
    <property type="entry name" value="K Homology domain, type 1"/>
    <property type="match status" value="1"/>
</dbReference>
<keyword evidence="1" id="KW-0694">RNA-binding</keyword>
<dbReference type="InterPro" id="IPR004088">
    <property type="entry name" value="KH_dom_type_1"/>
</dbReference>
<dbReference type="InParanoid" id="A0A200QDQ6"/>
<reference evidence="4 5" key="1">
    <citation type="journal article" date="2017" name="Mol. Plant">
        <title>The Genome of Medicinal Plant Macleaya cordata Provides New Insights into Benzylisoquinoline Alkaloids Metabolism.</title>
        <authorList>
            <person name="Liu X."/>
            <person name="Liu Y."/>
            <person name="Huang P."/>
            <person name="Ma Y."/>
            <person name="Qing Z."/>
            <person name="Tang Q."/>
            <person name="Cao H."/>
            <person name="Cheng P."/>
            <person name="Zheng Y."/>
            <person name="Yuan Z."/>
            <person name="Zhou Y."/>
            <person name="Liu J."/>
            <person name="Tang Z."/>
            <person name="Zhuo Y."/>
            <person name="Zhang Y."/>
            <person name="Yu L."/>
            <person name="Huang J."/>
            <person name="Yang P."/>
            <person name="Peng Q."/>
            <person name="Zhang J."/>
            <person name="Jiang W."/>
            <person name="Zhang Z."/>
            <person name="Lin K."/>
            <person name="Ro D.K."/>
            <person name="Chen X."/>
            <person name="Xiong X."/>
            <person name="Shang Y."/>
            <person name="Huang S."/>
            <person name="Zeng J."/>
        </authorList>
    </citation>
    <scope>NUCLEOTIDE SEQUENCE [LARGE SCALE GENOMIC DNA]</scope>
    <source>
        <strain evidence="5">cv. BLH2017</strain>
        <tissue evidence="4">Root</tissue>
    </source>
</reference>
<name>A0A200QDQ6_MACCD</name>
<dbReference type="FunCoup" id="A0A200QDQ6">
    <property type="interactions" value="2541"/>
</dbReference>
<evidence type="ECO:0000313" key="4">
    <source>
        <dbReference type="EMBL" id="OVA08591.1"/>
    </source>
</evidence>
<dbReference type="GO" id="GO:0006307">
    <property type="term" value="P:DNA alkylation repair"/>
    <property type="evidence" value="ECO:0007669"/>
    <property type="project" value="InterPro"/>
</dbReference>
<dbReference type="GO" id="GO:0003723">
    <property type="term" value="F:RNA binding"/>
    <property type="evidence" value="ECO:0007669"/>
    <property type="project" value="UniProtKB-UniRule"/>
</dbReference>
<dbReference type="InterPro" id="IPR019510">
    <property type="entry name" value="AKAP7-like_phosphoesterase"/>
</dbReference>
<dbReference type="InterPro" id="IPR009210">
    <property type="entry name" value="ASCC1"/>
</dbReference>
<dbReference type="PROSITE" id="PS50084">
    <property type="entry name" value="KH_TYPE_1"/>
    <property type="match status" value="1"/>
</dbReference>
<dbReference type="SMART" id="SM00322">
    <property type="entry name" value="KH"/>
    <property type="match status" value="1"/>
</dbReference>
<dbReference type="PANTHER" id="PTHR13360">
    <property type="entry name" value="ACTIVATING SIGNAL COINTEGRATOR 1 COMPLEX SUBUNIT 1"/>
    <property type="match status" value="1"/>
</dbReference>
<feature type="region of interest" description="Disordered" evidence="2">
    <location>
        <begin position="226"/>
        <end position="255"/>
    </location>
</feature>
<gene>
    <name evidence="4" type="ORF">BVC80_209g339</name>
</gene>
<dbReference type="Pfam" id="PF10469">
    <property type="entry name" value="AKAP7_NLS"/>
    <property type="match status" value="1"/>
</dbReference>
<dbReference type="PANTHER" id="PTHR13360:SF1">
    <property type="entry name" value="ACTIVATING SIGNAL COINTEGRATOR 1 COMPLEX SUBUNIT 1"/>
    <property type="match status" value="1"/>
</dbReference>
<evidence type="ECO:0000256" key="2">
    <source>
        <dbReference type="SAM" id="MobiDB-lite"/>
    </source>
</evidence>
<dbReference type="GO" id="GO:0006355">
    <property type="term" value="P:regulation of DNA-templated transcription"/>
    <property type="evidence" value="ECO:0007669"/>
    <property type="project" value="TreeGrafter"/>
</dbReference>
<dbReference type="OMA" id="HCCASIS"/>
<dbReference type="InterPro" id="IPR004087">
    <property type="entry name" value="KH_dom"/>
</dbReference>
<dbReference type="InterPro" id="IPR009097">
    <property type="entry name" value="Cyclic_Pdiesterase"/>
</dbReference>
<dbReference type="SUPFAM" id="SSF54791">
    <property type="entry name" value="Eukaryotic type KH-domain (KH-domain type I)"/>
    <property type="match status" value="1"/>
</dbReference>
<dbReference type="Pfam" id="PF00013">
    <property type="entry name" value="KH_1"/>
    <property type="match status" value="1"/>
</dbReference>
<sequence length="482" mass="53443">MDWHKKQKSVKTVWKPVSTQATSSNEEFLAKDVKVQTENPHVEAMCDEKLEVGVQVEVVNSSTSASTPDVQDYMKNVETISARVDLSSGEPAIEEESQEGATVSPNIKVDNIHLVKEDEKYSISVEVAASLIHFIKGKGGSTQKEIEGELGVKIIFPFSKKGNAVIIKGDSIESVTKASERIQVILEEAVKSPTLDYSHFISLPLAINTGLVDKLFNFQSSILKGGESSKDGSLVSESDSDTSDDGEADDNQLDGGDDVAVKLKLEDTNDRVKVEINKIPLISYAPKASKSSTLSDLGIDRSIFIKPKTFHLTVLMLKLWNKERIAAATEVLERVCSKVIDALENRPVSIRLKGLASMRGSLAKARVLYIPVEEIGGEDRLLRACQVIIDAYVEAGLVLEKDARQTLKLHATVMNARHRKRKIRTKRFDSFDARGIVKQYGSEEWGEYLIPEAHLSQRFFFDDSGYYHRCASIPFPENKQVD</sequence>
<dbReference type="SUPFAM" id="SSF55144">
    <property type="entry name" value="LigT-like"/>
    <property type="match status" value="1"/>
</dbReference>
<evidence type="ECO:0000313" key="5">
    <source>
        <dbReference type="Proteomes" id="UP000195402"/>
    </source>
</evidence>
<feature type="compositionally biased region" description="Acidic residues" evidence="2">
    <location>
        <begin position="238"/>
        <end position="255"/>
    </location>
</feature>
<evidence type="ECO:0000256" key="1">
    <source>
        <dbReference type="PROSITE-ProRule" id="PRU00117"/>
    </source>
</evidence>
<dbReference type="GO" id="GO:0005634">
    <property type="term" value="C:nucleus"/>
    <property type="evidence" value="ECO:0007669"/>
    <property type="project" value="TreeGrafter"/>
</dbReference>
<dbReference type="AlphaFoldDB" id="A0A200QDQ6"/>
<dbReference type="Gene3D" id="3.90.1140.10">
    <property type="entry name" value="Cyclic phosphodiesterase"/>
    <property type="match status" value="1"/>
</dbReference>
<protein>
    <submittedName>
        <fullName evidence="4">K Homology domain</fullName>
    </submittedName>
</protein>
<dbReference type="Proteomes" id="UP000195402">
    <property type="component" value="Unassembled WGS sequence"/>
</dbReference>
<comment type="caution">
    <text evidence="4">The sequence shown here is derived from an EMBL/GenBank/DDBJ whole genome shotgun (WGS) entry which is preliminary data.</text>
</comment>
<dbReference type="InterPro" id="IPR036612">
    <property type="entry name" value="KH_dom_type_1_sf"/>
</dbReference>
<dbReference type="STRING" id="56857.A0A200QDQ6"/>